<organism evidence="2 3">
    <name type="scientific">Ranatra chinensis</name>
    <dbReference type="NCBI Taxonomy" id="642074"/>
    <lineage>
        <taxon>Eukaryota</taxon>
        <taxon>Metazoa</taxon>
        <taxon>Ecdysozoa</taxon>
        <taxon>Arthropoda</taxon>
        <taxon>Hexapoda</taxon>
        <taxon>Insecta</taxon>
        <taxon>Pterygota</taxon>
        <taxon>Neoptera</taxon>
        <taxon>Paraneoptera</taxon>
        <taxon>Hemiptera</taxon>
        <taxon>Heteroptera</taxon>
        <taxon>Panheteroptera</taxon>
        <taxon>Nepomorpha</taxon>
        <taxon>Nepidae</taxon>
        <taxon>Ranatrinae</taxon>
        <taxon>Ranatra</taxon>
    </lineage>
</organism>
<comment type="caution">
    <text evidence="2">The sequence shown here is derived from an EMBL/GenBank/DDBJ whole genome shotgun (WGS) entry which is preliminary data.</text>
</comment>
<protein>
    <submittedName>
        <fullName evidence="2">Uncharacterized protein</fullName>
    </submittedName>
</protein>
<feature type="region of interest" description="Disordered" evidence="1">
    <location>
        <begin position="1"/>
        <end position="45"/>
    </location>
</feature>
<feature type="region of interest" description="Disordered" evidence="1">
    <location>
        <begin position="335"/>
        <end position="370"/>
    </location>
</feature>
<dbReference type="AlphaFoldDB" id="A0ABD0XYD1"/>
<evidence type="ECO:0000313" key="3">
    <source>
        <dbReference type="Proteomes" id="UP001558652"/>
    </source>
</evidence>
<reference evidence="2 3" key="1">
    <citation type="submission" date="2024-07" db="EMBL/GenBank/DDBJ databases">
        <title>Chromosome-level genome assembly of the water stick insect Ranatra chinensis (Heteroptera: Nepidae).</title>
        <authorList>
            <person name="Liu X."/>
        </authorList>
    </citation>
    <scope>NUCLEOTIDE SEQUENCE [LARGE SCALE GENOMIC DNA]</scope>
    <source>
        <strain evidence="2">Cailab_2021Rc</strain>
        <tissue evidence="2">Muscle</tissue>
    </source>
</reference>
<name>A0ABD0XYD1_9HEMI</name>
<evidence type="ECO:0000313" key="2">
    <source>
        <dbReference type="EMBL" id="KAL1115650.1"/>
    </source>
</evidence>
<proteinExistence type="predicted"/>
<dbReference type="Proteomes" id="UP001558652">
    <property type="component" value="Unassembled WGS sequence"/>
</dbReference>
<evidence type="ECO:0000256" key="1">
    <source>
        <dbReference type="SAM" id="MobiDB-lite"/>
    </source>
</evidence>
<accession>A0ABD0XYD1</accession>
<sequence>MGVQNPGKGTRVPARGVQNPGKGTRVPGERGTVPGYRCTEPGQRTQAKGQEYLAPGVQYLVTGVQNPGKEAKVPGHRCTEPGQRFLARGIQYLVAGVQNPGKGAKVPGHRCTEPGTQEKRPKYLAIGVQNPGKGFWPEVYSTWLQVYRTQAKGQKYLARGVHYLVIGVQNPGKGAWPEVYSTFLQVYRTKAKGQKYLAIGVQYLVKDQTTHREAKRNIKIHSCVNTGEDASVIGGGRHVVIRRNVTNFTRHLVGPYTPLSAVIYLHSLTAEDSVRKMQETTEKGVTPKVADVVPEIENTAGGFLYKVLTIRFGPSVIELDLLGVVLQGDDNGGILPRPSVSPTQPTEDIPTAEESGLGMTSGQIGDKEAVPGGAVQKSCSRYLGLYIERIKAIDRKFELQRNLVHRTSKPSLDNKLTIYNMFLKPT</sequence>
<gene>
    <name evidence="2" type="ORF">AAG570_005940</name>
</gene>
<dbReference type="EMBL" id="JBFDAA010000019">
    <property type="protein sequence ID" value="KAL1115650.1"/>
    <property type="molecule type" value="Genomic_DNA"/>
</dbReference>
<keyword evidence="3" id="KW-1185">Reference proteome</keyword>